<keyword evidence="1" id="KW-0614">Plasmid</keyword>
<dbReference type="GeneID" id="4600302"/>
<dbReference type="EnsemblBacteria" id="ABL79277">
    <property type="protein sequence ID" value="ABL79277"/>
    <property type="gene ID" value="Tpen_1882"/>
</dbReference>
<dbReference type="AlphaFoldDB" id="A1S1E7"/>
<accession>A1S1E7</accession>
<gene>
    <name evidence="1" type="ordered locus">Tpen_1882</name>
</gene>
<sequence>MRVRVERNGGRYTVYLLDSSGQIKDKFEVDEVFLDGKPAPHLVTTDVKSWMVYDLGGKTAMILRS</sequence>
<geneLocation type="plasmid" evidence="1 2">
    <name>pTPEN01</name>
</geneLocation>
<reference evidence="2" key="1">
    <citation type="journal article" date="2008" name="J. Bacteriol.">
        <title>Genome sequence of Thermofilum pendens reveals an exceptional loss of biosynthetic pathways without genome reduction.</title>
        <authorList>
            <person name="Anderson I."/>
            <person name="Rodriguez J."/>
            <person name="Susanti D."/>
            <person name="Porat I."/>
            <person name="Reich C."/>
            <person name="Ulrich L.E."/>
            <person name="Elkins J.G."/>
            <person name="Mavromatis K."/>
            <person name="Lykidis A."/>
            <person name="Kim E."/>
            <person name="Thompson L.S."/>
            <person name="Nolan M."/>
            <person name="Land M."/>
            <person name="Copeland A."/>
            <person name="Lapidus A."/>
            <person name="Lucas S."/>
            <person name="Detter C."/>
            <person name="Zhulin I.B."/>
            <person name="Olsen G.J."/>
            <person name="Whitman W."/>
            <person name="Mukhopadhyay B."/>
            <person name="Bristow J."/>
            <person name="Kyrpides N."/>
        </authorList>
    </citation>
    <scope>NUCLEOTIDE SEQUENCE [LARGE SCALE GENOMIC DNA]</scope>
    <source>
        <strain evidence="2">DSM 2475 / Hrk 5</strain>
        <plasmid evidence="2">pTPEN01</plasmid>
    </source>
</reference>
<name>A1S1E7_THEPD</name>
<organism evidence="1 2">
    <name type="scientific">Thermofilum pendens (strain DSM 2475 / Hrk 5)</name>
    <dbReference type="NCBI Taxonomy" id="368408"/>
    <lineage>
        <taxon>Archaea</taxon>
        <taxon>Thermoproteota</taxon>
        <taxon>Thermoprotei</taxon>
        <taxon>Thermofilales</taxon>
        <taxon>Thermofilaceae</taxon>
        <taxon>Thermofilum</taxon>
    </lineage>
</organism>
<dbReference type="EMBL" id="CP000506">
    <property type="protein sequence ID" value="ABL79277.1"/>
    <property type="molecule type" value="Genomic_DNA"/>
</dbReference>
<evidence type="ECO:0000313" key="2">
    <source>
        <dbReference type="Proteomes" id="UP000000641"/>
    </source>
</evidence>
<evidence type="ECO:0000313" key="1">
    <source>
        <dbReference type="EMBL" id="ABL79277.1"/>
    </source>
</evidence>
<dbReference type="KEGG" id="tpe:Tpen_1882"/>
<dbReference type="HOGENOM" id="CLU_2839561_0_0_2"/>
<dbReference type="RefSeq" id="WP_011751402.1">
    <property type="nucleotide sequence ID" value="NC_008696.1"/>
</dbReference>
<protein>
    <submittedName>
        <fullName evidence="1">Uncharacterized protein</fullName>
    </submittedName>
</protein>
<dbReference type="Proteomes" id="UP000000641">
    <property type="component" value="Plasmid pTPEN01"/>
</dbReference>
<keyword evidence="2" id="KW-1185">Reference proteome</keyword>
<proteinExistence type="predicted"/>